<keyword evidence="7" id="KW-0175">Coiled coil</keyword>
<dbReference type="SMART" id="SM00382">
    <property type="entry name" value="AAA"/>
    <property type="match status" value="1"/>
</dbReference>
<dbReference type="InterPro" id="IPR012340">
    <property type="entry name" value="NA-bd_OB-fold"/>
</dbReference>
<dbReference type="Pfam" id="PF16450">
    <property type="entry name" value="Prot_ATP_ID_OB_C"/>
    <property type="match status" value="1"/>
</dbReference>
<name>A0A381NQL6_9ZZZZ</name>
<dbReference type="InterPro" id="IPR003960">
    <property type="entry name" value="ATPase_AAA_CS"/>
</dbReference>
<evidence type="ECO:0000256" key="1">
    <source>
        <dbReference type="ARBA" id="ARBA00004496"/>
    </source>
</evidence>
<dbReference type="GO" id="GO:0016887">
    <property type="term" value="F:ATP hydrolysis activity"/>
    <property type="evidence" value="ECO:0007669"/>
    <property type="project" value="InterPro"/>
</dbReference>
<dbReference type="GO" id="GO:0005524">
    <property type="term" value="F:ATP binding"/>
    <property type="evidence" value="ECO:0007669"/>
    <property type="project" value="UniProtKB-KW"/>
</dbReference>
<evidence type="ECO:0000256" key="2">
    <source>
        <dbReference type="ARBA" id="ARBA00006914"/>
    </source>
</evidence>
<feature type="domain" description="AAA+ ATPase" evidence="9">
    <location>
        <begin position="229"/>
        <end position="368"/>
    </location>
</feature>
<protein>
    <recommendedName>
        <fullName evidence="9">AAA+ ATPase domain-containing protein</fullName>
    </recommendedName>
</protein>
<dbReference type="Gene3D" id="3.40.50.300">
    <property type="entry name" value="P-loop containing nucleotide triphosphate hydrolases"/>
    <property type="match status" value="1"/>
</dbReference>
<dbReference type="InterPro" id="IPR003593">
    <property type="entry name" value="AAA+_ATPase"/>
</dbReference>
<dbReference type="EMBL" id="UINC01000525">
    <property type="protein sequence ID" value="SUZ56827.1"/>
    <property type="molecule type" value="Genomic_DNA"/>
</dbReference>
<evidence type="ECO:0000256" key="8">
    <source>
        <dbReference type="SAM" id="MobiDB-lite"/>
    </source>
</evidence>
<dbReference type="InterPro" id="IPR027417">
    <property type="entry name" value="P-loop_NTPase"/>
</dbReference>
<sequence length="435" mass="47539">MPDVSSAPLHRTTHMPPYSGIVGLRDYPSGGNRQKHQCVQRLVASEAEDATKDDHGSAHVTRDTIGATLASVQKELKELSESAQQLLTEKLFLENECAQLKKRVNRLDEELRNLRSPPYVIGYIQDRVGDNAVVRSSNGTVFLVTVNRRIDDASIAPGARVAMNQDTLSIIEVLDNAWDPLVSGAEVLERPETSFSDLGGLDEQIAQLRQSIELPLAKPEAFREFGIDPPKGVLITGPPGTGKTMLAKAVANSTEVTFLGLVGSELAQKYIGEGGRMVRELFDLARTKSPSIIFIDEIDAIGSKRLDVATSGDREVQRTLMQLLAELDGFDPLDNVKVIAATNRPELLDAALLRPGRFDRIISINMPNSEARELIFDVHCKHMPLKGVSFRKLAIATEGYSGAEIKSVVIEAGMQAISDDRSSCNHKDFTDAISM</sequence>
<dbReference type="InterPro" id="IPR003959">
    <property type="entry name" value="ATPase_AAA_core"/>
</dbReference>
<proteinExistence type="inferred from homology"/>
<evidence type="ECO:0000256" key="6">
    <source>
        <dbReference type="ARBA" id="ARBA00022942"/>
    </source>
</evidence>
<accession>A0A381NQL6</accession>
<dbReference type="InterPro" id="IPR050221">
    <property type="entry name" value="26S_Proteasome_ATPase"/>
</dbReference>
<dbReference type="FunFam" id="3.40.50.300:FF:000033">
    <property type="entry name" value="26S protease regulatory subunit 6B"/>
    <property type="match status" value="1"/>
</dbReference>
<dbReference type="PANTHER" id="PTHR23073">
    <property type="entry name" value="26S PROTEASOME REGULATORY SUBUNIT"/>
    <property type="match status" value="1"/>
</dbReference>
<dbReference type="PROSITE" id="PS00674">
    <property type="entry name" value="AAA"/>
    <property type="match status" value="1"/>
</dbReference>
<evidence type="ECO:0000256" key="5">
    <source>
        <dbReference type="ARBA" id="ARBA00022840"/>
    </source>
</evidence>
<dbReference type="Pfam" id="PF00004">
    <property type="entry name" value="AAA"/>
    <property type="match status" value="1"/>
</dbReference>
<feature type="region of interest" description="Disordered" evidence="8">
    <location>
        <begin position="1"/>
        <end position="23"/>
    </location>
</feature>
<dbReference type="Gene3D" id="1.10.8.60">
    <property type="match status" value="1"/>
</dbReference>
<feature type="coiled-coil region" evidence="7">
    <location>
        <begin position="69"/>
        <end position="117"/>
    </location>
</feature>
<dbReference type="InterPro" id="IPR032501">
    <property type="entry name" value="Prot_ATP_ID_OB_2nd"/>
</dbReference>
<dbReference type="Pfam" id="PF17862">
    <property type="entry name" value="AAA_lid_3"/>
    <property type="match status" value="1"/>
</dbReference>
<evidence type="ECO:0000313" key="10">
    <source>
        <dbReference type="EMBL" id="SUZ56827.1"/>
    </source>
</evidence>
<dbReference type="InterPro" id="IPR041569">
    <property type="entry name" value="AAA_lid_3"/>
</dbReference>
<keyword evidence="3" id="KW-0963">Cytoplasm</keyword>
<evidence type="ECO:0000256" key="3">
    <source>
        <dbReference type="ARBA" id="ARBA00022490"/>
    </source>
</evidence>
<dbReference type="SUPFAM" id="SSF52540">
    <property type="entry name" value="P-loop containing nucleoside triphosphate hydrolases"/>
    <property type="match status" value="1"/>
</dbReference>
<keyword evidence="5" id="KW-0067">ATP-binding</keyword>
<evidence type="ECO:0000259" key="9">
    <source>
        <dbReference type="SMART" id="SM00382"/>
    </source>
</evidence>
<organism evidence="10">
    <name type="scientific">marine metagenome</name>
    <dbReference type="NCBI Taxonomy" id="408172"/>
    <lineage>
        <taxon>unclassified sequences</taxon>
        <taxon>metagenomes</taxon>
        <taxon>ecological metagenomes</taxon>
    </lineage>
</organism>
<dbReference type="Gene3D" id="2.40.50.140">
    <property type="entry name" value="Nucleic acid-binding proteins"/>
    <property type="match status" value="1"/>
</dbReference>
<keyword evidence="4" id="KW-0547">Nucleotide-binding</keyword>
<keyword evidence="6" id="KW-0647">Proteasome</keyword>
<comment type="subcellular location">
    <subcellularLocation>
        <location evidence="1">Cytoplasm</location>
    </subcellularLocation>
</comment>
<dbReference type="GO" id="GO:0000502">
    <property type="term" value="C:proteasome complex"/>
    <property type="evidence" value="ECO:0007669"/>
    <property type="project" value="UniProtKB-KW"/>
</dbReference>
<evidence type="ECO:0000256" key="7">
    <source>
        <dbReference type="SAM" id="Coils"/>
    </source>
</evidence>
<comment type="similarity">
    <text evidence="2">Belongs to the AAA ATPase family.</text>
</comment>
<evidence type="ECO:0000256" key="4">
    <source>
        <dbReference type="ARBA" id="ARBA00022741"/>
    </source>
</evidence>
<reference evidence="10" key="1">
    <citation type="submission" date="2018-05" db="EMBL/GenBank/DDBJ databases">
        <authorList>
            <person name="Lanie J.A."/>
            <person name="Ng W.-L."/>
            <person name="Kazmierczak K.M."/>
            <person name="Andrzejewski T.M."/>
            <person name="Davidsen T.M."/>
            <person name="Wayne K.J."/>
            <person name="Tettelin H."/>
            <person name="Glass J.I."/>
            <person name="Rusch D."/>
            <person name="Podicherti R."/>
            <person name="Tsui H.-C.T."/>
            <person name="Winkler M.E."/>
        </authorList>
    </citation>
    <scope>NUCLEOTIDE SEQUENCE</scope>
</reference>
<feature type="non-terminal residue" evidence="10">
    <location>
        <position position="435"/>
    </location>
</feature>
<gene>
    <name evidence="10" type="ORF">METZ01_LOCUS9681</name>
</gene>
<dbReference type="GO" id="GO:0005737">
    <property type="term" value="C:cytoplasm"/>
    <property type="evidence" value="ECO:0007669"/>
    <property type="project" value="UniProtKB-SubCell"/>
</dbReference>
<dbReference type="AlphaFoldDB" id="A0A381NQL6"/>